<dbReference type="Proteomes" id="UP000284614">
    <property type="component" value="Unassembled WGS sequence"/>
</dbReference>
<dbReference type="EMBL" id="CP036546">
    <property type="protein sequence ID" value="QCQ44210.1"/>
    <property type="molecule type" value="Genomic_DNA"/>
</dbReference>
<dbReference type="PATRIC" id="fig|817.51.peg.2974"/>
<dbReference type="Proteomes" id="UP000266644">
    <property type="component" value="Unassembled WGS sequence"/>
</dbReference>
<dbReference type="EMBL" id="JMZZ02000038">
    <property type="protein sequence ID" value="KFX76251.1"/>
    <property type="molecule type" value="Genomic_DNA"/>
</dbReference>
<dbReference type="AlphaFoldDB" id="A0A0I9SDK4"/>
<evidence type="ECO:0000313" key="8">
    <source>
        <dbReference type="Proteomes" id="UP000266644"/>
    </source>
</evidence>
<reference evidence="1" key="1">
    <citation type="book" date="2014" name="THE 24TH EUROPEAN CONGRESS OF CLINICAL MICROBIOLOGY AND INFECTIOUS DISEASES" publisher="ECCMID 2014" city="Barcelona, Spain">
        <title>Identification of resistance genes in three multidrug-resistant Bacteroides fragilis isolates by whole genome sequencing.</title>
        <editorList>
            <person name="Unknown"/>
            <person name="A."/>
        </editorList>
        <authorList>
            <person name="Sydenham T.V."/>
            <person name="Hasman H."/>
            <person name="Wang M."/>
            <person name="Soki J."/>
            <person name="Nagy E."/>
            <person name="Justesen U.S."/>
        </authorList>
    </citation>
    <scope>NUCLEOTIDE SEQUENCE</scope>
    <source>
        <strain evidence="1">DCMOUH0018B</strain>
        <strain evidence="3">DCMSKEJBY0001B</strain>
    </source>
</reference>
<dbReference type="RefSeq" id="WP_005779621.1">
    <property type="nucleotide sequence ID" value="NZ_CABJEQ010000027.1"/>
</dbReference>
<evidence type="ECO:0000313" key="2">
    <source>
        <dbReference type="EMBL" id="MCZ2689885.1"/>
    </source>
</evidence>
<accession>A0A0I9SDK4</accession>
<dbReference type="Proteomes" id="UP000036847">
    <property type="component" value="Chromosome"/>
</dbReference>
<evidence type="ECO:0000313" key="4">
    <source>
        <dbReference type="EMBL" id="QKH85688.1"/>
    </source>
</evidence>
<dbReference type="EMBL" id="QRJE01000030">
    <property type="protein sequence ID" value="RHH08303.1"/>
    <property type="molecule type" value="Genomic_DNA"/>
</dbReference>
<dbReference type="Proteomes" id="UP001079672">
    <property type="component" value="Unassembled WGS sequence"/>
</dbReference>
<evidence type="ECO:0000313" key="7">
    <source>
        <dbReference type="Proteomes" id="UP000036847"/>
    </source>
</evidence>
<sequence length="126" mass="14539">MKKLFFLCCISLVCIYGCNDDSDKYFSNFLKSKEATLGSERGTITVEGWEKFKLVQAKEIVNQDTIYTVDEINGTDYQGRWYHVKVDEKRMTIDCDKNETGNKRVVSLLFQGSGNSFDWFSLTQSE</sequence>
<evidence type="ECO:0000313" key="5">
    <source>
        <dbReference type="EMBL" id="RGY71971.1"/>
    </source>
</evidence>
<gene>
    <name evidence="6" type="ORF">DW228_17765</name>
    <name evidence="5" type="ORF">DXA27_00755</name>
    <name evidence="3" type="ORF">EC80_004810</name>
    <name evidence="1" type="ORF">EE52_0202465</name>
    <name evidence="4" type="ORF">FOC69_15460</name>
    <name evidence="2" type="ORF">O1433_20530</name>
</gene>
<evidence type="ECO:0000313" key="1">
    <source>
        <dbReference type="EMBL" id="KFX76251.1"/>
    </source>
</evidence>
<dbReference type="OrthoDB" id="9901076at2"/>
<dbReference type="EMBL" id="JAPTZU010000018">
    <property type="protein sequence ID" value="MCZ2689885.1"/>
    <property type="molecule type" value="Genomic_DNA"/>
</dbReference>
<dbReference type="EMBL" id="CP054003">
    <property type="protein sequence ID" value="QKH85688.1"/>
    <property type="molecule type" value="Genomic_DNA"/>
</dbReference>
<evidence type="ECO:0000313" key="6">
    <source>
        <dbReference type="EMBL" id="RHH08303.1"/>
    </source>
</evidence>
<evidence type="ECO:0000313" key="10">
    <source>
        <dbReference type="Proteomes" id="UP000501467"/>
    </source>
</evidence>
<organism evidence="1">
    <name type="scientific">Bacteroides fragilis</name>
    <dbReference type="NCBI Taxonomy" id="817"/>
    <lineage>
        <taxon>Bacteria</taxon>
        <taxon>Pseudomonadati</taxon>
        <taxon>Bacteroidota</taxon>
        <taxon>Bacteroidia</taxon>
        <taxon>Bacteroidales</taxon>
        <taxon>Bacteroidaceae</taxon>
        <taxon>Bacteroides</taxon>
    </lineage>
</organism>
<reference evidence="8 9" key="3">
    <citation type="submission" date="2018-08" db="EMBL/GenBank/DDBJ databases">
        <title>A genome reference for cultivated species of the human gut microbiota.</title>
        <authorList>
            <person name="Zou Y."/>
            <person name="Xue W."/>
            <person name="Luo G."/>
        </authorList>
    </citation>
    <scope>NUCLEOTIDE SEQUENCE [LARGE SCALE GENOMIC DNA]</scope>
    <source>
        <strain evidence="6 8">AM18-6</strain>
        <strain evidence="5 9">OF01-1</strain>
    </source>
</reference>
<proteinExistence type="predicted"/>
<evidence type="ECO:0000313" key="9">
    <source>
        <dbReference type="Proteomes" id="UP000284614"/>
    </source>
</evidence>
<name>A0A0I9SDK4_BACFG</name>
<reference evidence="4 10" key="5">
    <citation type="submission" date="2020-05" db="EMBL/GenBank/DDBJ databases">
        <title>FDA dAtabase for Regulatory Grade micrObial Sequences (FDA-ARGOS): Supporting development and validation of Infectious Disease Dx tests.</title>
        <authorList>
            <person name="Bojja K."/>
            <person name="Kessler A."/>
            <person name="Tallon L."/>
            <person name="Sadzewicz L."/>
            <person name="Zhao X."/>
            <person name="Vavikolanu K."/>
            <person name="Mehta A."/>
            <person name="Aluvathingal J."/>
            <person name="Nadendla S."/>
            <person name="Myers T."/>
            <person name="Yan Y."/>
            <person name="Sichtig H."/>
        </authorList>
    </citation>
    <scope>NUCLEOTIDE SEQUENCE [LARGE SCALE GENOMIC DNA]</scope>
    <source>
        <strain evidence="4 10">FDAARGOS_763</strain>
    </source>
</reference>
<reference evidence="3 7" key="4">
    <citation type="submission" date="2019-03" db="EMBL/GenBank/DDBJ databases">
        <title>Complete genome assembly of MDR B. fragilis.</title>
        <authorList>
            <person name="Sydenham T.V."/>
            <person name="Hasman H."/>
            <person name="Justesen U.S."/>
        </authorList>
    </citation>
    <scope>NUCLEOTIDE SEQUENCE [LARGE SCALE GENOMIC DNA]</scope>
    <source>
        <strain evidence="3 7">DCMSKEJBY0001B</strain>
    </source>
</reference>
<evidence type="ECO:0000313" key="3">
    <source>
        <dbReference type="EMBL" id="QCQ44210.1"/>
    </source>
</evidence>
<reference evidence="2" key="6">
    <citation type="submission" date="2022-12" db="EMBL/GenBank/DDBJ databases">
        <title>Development of a Multilocus Sequence Typing Scheme for Bacteroides fragilis Based on Whole Genome Sequencing Data and Clinical Application.</title>
        <authorList>
            <person name="Nielsen F.D."/>
            <person name="Justesen U.S."/>
        </authorList>
    </citation>
    <scope>NUCLEOTIDE SEQUENCE</scope>
    <source>
        <strain evidence="2">BF_AM_ODE_DK_2015_4</strain>
    </source>
</reference>
<dbReference type="Proteomes" id="UP000501467">
    <property type="component" value="Chromosome"/>
</dbReference>
<protein>
    <submittedName>
        <fullName evidence="1">Uncharacterized protein</fullName>
    </submittedName>
</protein>
<dbReference type="EMBL" id="QSDG01000001">
    <property type="protein sequence ID" value="RGY71971.1"/>
    <property type="molecule type" value="Genomic_DNA"/>
</dbReference>
<reference evidence="1" key="2">
    <citation type="submission" date="2014-07" db="EMBL/GenBank/DDBJ databases">
        <title>Genetics and epidemiology of antimicrobial resistance in B. fragilis group.</title>
        <authorList>
            <person name="Sydenham T.V."/>
            <person name="Hasman H."/>
            <person name="Kemp M."/>
            <person name="Justesen U.S."/>
        </authorList>
    </citation>
    <scope>NUCLEOTIDE SEQUENCE [LARGE SCALE GENOMIC DNA]</scope>
    <source>
        <strain evidence="1">DCMOUH0018B</strain>
    </source>
</reference>